<sequence length="105" mass="11109">MAGGLMMEDTTGAHAPTVAANGWAVVIAPLAGDRQGYGCPRSRVFVIDAGVPADAVVLVLDELVAAAGGAWDRAPHARRPAPVLVHSTPRPQRRSRRKRPDLRLV</sequence>
<name>A0ABU8M152_9PSEU</name>
<dbReference type="RefSeq" id="WP_337700218.1">
    <property type="nucleotide sequence ID" value="NZ_JBBEGM010000001.1"/>
</dbReference>
<evidence type="ECO:0000313" key="3">
    <source>
        <dbReference type="Proteomes" id="UP001369736"/>
    </source>
</evidence>
<accession>A0ABU8M152</accession>
<dbReference type="Proteomes" id="UP001369736">
    <property type="component" value="Unassembled WGS sequence"/>
</dbReference>
<feature type="region of interest" description="Disordered" evidence="1">
    <location>
        <begin position="79"/>
        <end position="105"/>
    </location>
</feature>
<organism evidence="2 3">
    <name type="scientific">Actinomycetospora flava</name>
    <dbReference type="NCBI Taxonomy" id="3129232"/>
    <lineage>
        <taxon>Bacteria</taxon>
        <taxon>Bacillati</taxon>
        <taxon>Actinomycetota</taxon>
        <taxon>Actinomycetes</taxon>
        <taxon>Pseudonocardiales</taxon>
        <taxon>Pseudonocardiaceae</taxon>
        <taxon>Actinomycetospora</taxon>
    </lineage>
</organism>
<proteinExistence type="predicted"/>
<dbReference type="EMBL" id="JBBEGM010000001">
    <property type="protein sequence ID" value="MEJ2860563.1"/>
    <property type="molecule type" value="Genomic_DNA"/>
</dbReference>
<protein>
    <submittedName>
        <fullName evidence="2">Uncharacterized protein</fullName>
    </submittedName>
</protein>
<evidence type="ECO:0000313" key="2">
    <source>
        <dbReference type="EMBL" id="MEJ2860563.1"/>
    </source>
</evidence>
<reference evidence="2 3" key="1">
    <citation type="submission" date="2024-03" db="EMBL/GenBank/DDBJ databases">
        <title>Actinomycetospora sp. OC33-EN07, a novel actinomycete isolated from wild orchid (Aerides multiflora).</title>
        <authorList>
            <person name="Suriyachadkun C."/>
        </authorList>
    </citation>
    <scope>NUCLEOTIDE SEQUENCE [LARGE SCALE GENOMIC DNA]</scope>
    <source>
        <strain evidence="2 3">OC33-EN07</strain>
    </source>
</reference>
<evidence type="ECO:0000256" key="1">
    <source>
        <dbReference type="SAM" id="MobiDB-lite"/>
    </source>
</evidence>
<comment type="caution">
    <text evidence="2">The sequence shown here is derived from an EMBL/GenBank/DDBJ whole genome shotgun (WGS) entry which is preliminary data.</text>
</comment>
<gene>
    <name evidence="2" type="ORF">WCD58_05320</name>
</gene>
<feature type="compositionally biased region" description="Basic residues" evidence="1">
    <location>
        <begin position="91"/>
        <end position="105"/>
    </location>
</feature>
<keyword evidence="3" id="KW-1185">Reference proteome</keyword>